<accession>A0ACC1MCN6</accession>
<name>A0ACC1MCN6_9APHY</name>
<evidence type="ECO:0000313" key="1">
    <source>
        <dbReference type="EMBL" id="KAJ2959498.1"/>
    </source>
</evidence>
<organism evidence="1 2">
    <name type="scientific">Trametes sanguinea</name>
    <dbReference type="NCBI Taxonomy" id="158606"/>
    <lineage>
        <taxon>Eukaryota</taxon>
        <taxon>Fungi</taxon>
        <taxon>Dikarya</taxon>
        <taxon>Basidiomycota</taxon>
        <taxon>Agaricomycotina</taxon>
        <taxon>Agaricomycetes</taxon>
        <taxon>Polyporales</taxon>
        <taxon>Polyporaceae</taxon>
        <taxon>Trametes</taxon>
    </lineage>
</organism>
<sequence length="163" mass="18487">MSKWSDRHAADAQRRMDMRECPPDLTACARCKQGPPVQSQVNRAFFRCVDCHSREGMCATCVFASHRDRPFDRILAWDDELGCWTKTTLLDMGLVWHLRHPDTNYPQVCECIRVVWPALRLLALWSAAVTLCAIVQVATGWRAPSRNSSIRASVQTFMAYSAG</sequence>
<comment type="caution">
    <text evidence="1">The sequence shown here is derived from an EMBL/GenBank/DDBJ whole genome shotgun (WGS) entry which is preliminary data.</text>
</comment>
<proteinExistence type="predicted"/>
<gene>
    <name evidence="1" type="ORF">NUW54_g14475</name>
</gene>
<keyword evidence="2" id="KW-1185">Reference proteome</keyword>
<dbReference type="EMBL" id="JANSHE010007506">
    <property type="protein sequence ID" value="KAJ2959498.1"/>
    <property type="molecule type" value="Genomic_DNA"/>
</dbReference>
<dbReference type="Proteomes" id="UP001144978">
    <property type="component" value="Unassembled WGS sequence"/>
</dbReference>
<reference evidence="1" key="1">
    <citation type="submission" date="2022-08" db="EMBL/GenBank/DDBJ databases">
        <title>Genome Sequence of Pycnoporus sanguineus.</title>
        <authorList>
            <person name="Buettner E."/>
        </authorList>
    </citation>
    <scope>NUCLEOTIDE SEQUENCE</scope>
    <source>
        <strain evidence="1">CG-C14</strain>
    </source>
</reference>
<protein>
    <submittedName>
        <fullName evidence="1">Uncharacterized protein</fullName>
    </submittedName>
</protein>
<evidence type="ECO:0000313" key="2">
    <source>
        <dbReference type="Proteomes" id="UP001144978"/>
    </source>
</evidence>